<keyword evidence="4" id="KW-1185">Reference proteome</keyword>
<feature type="region of interest" description="Disordered" evidence="1">
    <location>
        <begin position="1"/>
        <end position="31"/>
    </location>
</feature>
<name>A0AAV9LMZ8_9SOLN</name>
<organism evidence="3 4">
    <name type="scientific">Solanum pinnatisectum</name>
    <name type="common">tansyleaf nightshade</name>
    <dbReference type="NCBI Taxonomy" id="50273"/>
    <lineage>
        <taxon>Eukaryota</taxon>
        <taxon>Viridiplantae</taxon>
        <taxon>Streptophyta</taxon>
        <taxon>Embryophyta</taxon>
        <taxon>Tracheophyta</taxon>
        <taxon>Spermatophyta</taxon>
        <taxon>Magnoliopsida</taxon>
        <taxon>eudicotyledons</taxon>
        <taxon>Gunneridae</taxon>
        <taxon>Pentapetalae</taxon>
        <taxon>asterids</taxon>
        <taxon>lamiids</taxon>
        <taxon>Solanales</taxon>
        <taxon>Solanaceae</taxon>
        <taxon>Solanoideae</taxon>
        <taxon>Solaneae</taxon>
        <taxon>Solanum</taxon>
    </lineage>
</organism>
<protein>
    <recommendedName>
        <fullName evidence="2">DM2 domain-containing protein</fullName>
    </recommendedName>
</protein>
<dbReference type="InterPro" id="IPR003121">
    <property type="entry name" value="SWIB_MDM2_domain"/>
</dbReference>
<dbReference type="EMBL" id="JAWPEI010000005">
    <property type="protein sequence ID" value="KAK4726998.1"/>
    <property type="molecule type" value="Genomic_DNA"/>
</dbReference>
<dbReference type="CDD" id="cd10567">
    <property type="entry name" value="SWIB-MDM2_like"/>
    <property type="match status" value="1"/>
</dbReference>
<comment type="caution">
    <text evidence="3">The sequence shown here is derived from an EMBL/GenBank/DDBJ whole genome shotgun (WGS) entry which is preliminary data.</text>
</comment>
<reference evidence="3 4" key="1">
    <citation type="submission" date="2023-10" db="EMBL/GenBank/DDBJ databases">
        <title>Genome-Wide Identification Analysis in wild type Solanum Pinnatisectum Reveals Some Genes Defensing Phytophthora Infestans.</title>
        <authorList>
            <person name="Sun C."/>
        </authorList>
    </citation>
    <scope>NUCLEOTIDE SEQUENCE [LARGE SCALE GENOMIC DNA]</scope>
    <source>
        <strain evidence="3">LQN</strain>
        <tissue evidence="3">Leaf</tissue>
    </source>
</reference>
<dbReference type="SUPFAM" id="SSF47592">
    <property type="entry name" value="SWIB/MDM2 domain"/>
    <property type="match status" value="1"/>
</dbReference>
<dbReference type="InterPro" id="IPR036885">
    <property type="entry name" value="SWIB_MDM2_dom_sf"/>
</dbReference>
<feature type="domain" description="DM2" evidence="2">
    <location>
        <begin position="30"/>
        <end position="64"/>
    </location>
</feature>
<sequence length="78" mass="8518">MAAAKTSAGKSSSATTTIAARKGRSKGILKPQPISPALQKFVGTSVIYDTVKKIWDYIKTNNLQVHFPSPLHVTYDRE</sequence>
<dbReference type="AlphaFoldDB" id="A0AAV9LMZ8"/>
<evidence type="ECO:0000313" key="3">
    <source>
        <dbReference type="EMBL" id="KAK4726998.1"/>
    </source>
</evidence>
<proteinExistence type="predicted"/>
<gene>
    <name evidence="3" type="ORF">R3W88_031915</name>
</gene>
<evidence type="ECO:0000256" key="1">
    <source>
        <dbReference type="SAM" id="MobiDB-lite"/>
    </source>
</evidence>
<evidence type="ECO:0000259" key="2">
    <source>
        <dbReference type="Pfam" id="PF02201"/>
    </source>
</evidence>
<dbReference type="Proteomes" id="UP001311915">
    <property type="component" value="Unassembled WGS sequence"/>
</dbReference>
<accession>A0AAV9LMZ8</accession>
<evidence type="ECO:0000313" key="4">
    <source>
        <dbReference type="Proteomes" id="UP001311915"/>
    </source>
</evidence>
<dbReference type="Pfam" id="PF02201">
    <property type="entry name" value="SWIB"/>
    <property type="match status" value="1"/>
</dbReference>
<dbReference type="Gene3D" id="1.10.245.10">
    <property type="entry name" value="SWIB/MDM2 domain"/>
    <property type="match status" value="1"/>
</dbReference>
<feature type="compositionally biased region" description="Low complexity" evidence="1">
    <location>
        <begin position="1"/>
        <end position="20"/>
    </location>
</feature>